<evidence type="ECO:0000259" key="13">
    <source>
        <dbReference type="PROSITE" id="PS50893"/>
    </source>
</evidence>
<evidence type="ECO:0000256" key="12">
    <source>
        <dbReference type="SAM" id="Phobius"/>
    </source>
</evidence>
<dbReference type="Gene3D" id="1.20.1560.10">
    <property type="entry name" value="ABC transporter type 1, transmembrane domain"/>
    <property type="match status" value="1"/>
</dbReference>
<keyword evidence="9 12" id="KW-0472">Membrane</keyword>
<keyword evidence="3" id="KW-1003">Cell membrane</keyword>
<dbReference type="FunFam" id="3.40.50.300:FF:000221">
    <property type="entry name" value="Multidrug ABC transporter ATP-binding protein"/>
    <property type="match status" value="1"/>
</dbReference>
<evidence type="ECO:0000256" key="3">
    <source>
        <dbReference type="ARBA" id="ARBA00022475"/>
    </source>
</evidence>
<dbReference type="Gene3D" id="3.40.50.300">
    <property type="entry name" value="P-loop containing nucleotide triphosphate hydrolases"/>
    <property type="match status" value="1"/>
</dbReference>
<dbReference type="Pfam" id="PF00005">
    <property type="entry name" value="ABC_tran"/>
    <property type="match status" value="1"/>
</dbReference>
<dbReference type="GO" id="GO:0005524">
    <property type="term" value="F:ATP binding"/>
    <property type="evidence" value="ECO:0007669"/>
    <property type="project" value="UniProtKB-KW"/>
</dbReference>
<dbReference type="AlphaFoldDB" id="A0A7K3TGL3"/>
<feature type="transmembrane region" description="Helical" evidence="12">
    <location>
        <begin position="78"/>
        <end position="98"/>
    </location>
</feature>
<evidence type="ECO:0000256" key="7">
    <source>
        <dbReference type="ARBA" id="ARBA00022840"/>
    </source>
</evidence>
<evidence type="ECO:0000256" key="9">
    <source>
        <dbReference type="ARBA" id="ARBA00023136"/>
    </source>
</evidence>
<name>A0A7K3TGL3_9BIFI</name>
<dbReference type="InterPro" id="IPR011527">
    <property type="entry name" value="ABC1_TM_dom"/>
</dbReference>
<feature type="transmembrane region" description="Helical" evidence="12">
    <location>
        <begin position="38"/>
        <end position="58"/>
    </location>
</feature>
<gene>
    <name evidence="15" type="ORF">GFD22_04495</name>
</gene>
<accession>A0A7K3TGL3</accession>
<dbReference type="InterPro" id="IPR017871">
    <property type="entry name" value="ABC_transporter-like_CS"/>
</dbReference>
<feature type="transmembrane region" description="Helical" evidence="12">
    <location>
        <begin position="297"/>
        <end position="318"/>
    </location>
</feature>
<dbReference type="Pfam" id="PF00664">
    <property type="entry name" value="ABC_membrane"/>
    <property type="match status" value="1"/>
</dbReference>
<keyword evidence="16" id="KW-1185">Reference proteome</keyword>
<keyword evidence="4" id="KW-0997">Cell inner membrane</keyword>
<feature type="domain" description="ABC transmembrane type-1" evidence="14">
    <location>
        <begin position="38"/>
        <end position="320"/>
    </location>
</feature>
<feature type="transmembrane region" description="Helical" evidence="12">
    <location>
        <begin position="179"/>
        <end position="203"/>
    </location>
</feature>
<organism evidence="15 16">
    <name type="scientific">Bifidobacterium avesanii</name>
    <dbReference type="NCBI Taxonomy" id="1798157"/>
    <lineage>
        <taxon>Bacteria</taxon>
        <taxon>Bacillati</taxon>
        <taxon>Actinomycetota</taxon>
        <taxon>Actinomycetes</taxon>
        <taxon>Bifidobacteriales</taxon>
        <taxon>Bifidobacteriaceae</taxon>
        <taxon>Bifidobacterium</taxon>
    </lineage>
</organism>
<dbReference type="InterPro" id="IPR027417">
    <property type="entry name" value="P-loop_NTPase"/>
</dbReference>
<dbReference type="SUPFAM" id="SSF90123">
    <property type="entry name" value="ABC transporter transmembrane region"/>
    <property type="match status" value="1"/>
</dbReference>
<sequence length="651" mass="71063">MACGAGRNERHRTSNRERRVNTVRELLRHLGEFRRDTALTPVWMVGEVVCEMIIPLLMATLIDQGVERGDMGVIGRTAAIMVAVALCGLTFGCLGSVFGSRACTGFARNLRQDQYDNIQTFSFSNIDRFSTPSLVTRLTTDVMNIQNATMMILRMVPRAFSSLIIAMCMAFVVSGTMALIYLGAVVVLGVVLGILMSIAAKYFRRAFPEYDAMNESVEENVTAMRAVKAFAREGMQTRVFKATSKRIYDIFLKAELVLAAVDPIIQATIWGCLLLISWVGSHLIVQDQLTTGDLTSLLMYCMNILMSLVMLSMTIVMITMSSASARRIVEVLRERDDMPSAAHPVTEGRDGSVVFDHVDFAYPAVKPSEHDPAARRRAEAAARFDGRRDKARNALTDVNLSIPSGAVVGVIGGTGSSKTTLVNLIPRLYDVTGGSLKVGGVDVRDYDRNALRDKVAVVLQNNVLFSGTIAANLRWGNPDATIDDCRRACRIACADEFVDRLPDGYEARVEQGGQNFSGGQKQRLCIARALLKDPKVLILDDSTSAVDTGTDARIRRAFANDMPGVTKIIIAQRISSVEDADMIVVLDDGRIDGVGTHAELMASNEIYRSIHDLQTQGGGDFDEAAFDGVAEAGVAEDNQDGKDDSDEEEVR</sequence>
<keyword evidence="7 15" id="KW-0067">ATP-binding</keyword>
<evidence type="ECO:0000256" key="11">
    <source>
        <dbReference type="SAM" id="MobiDB-lite"/>
    </source>
</evidence>
<dbReference type="SUPFAM" id="SSF52540">
    <property type="entry name" value="P-loop containing nucleoside triphosphate hydrolases"/>
    <property type="match status" value="1"/>
</dbReference>
<feature type="compositionally biased region" description="Low complexity" evidence="11">
    <location>
        <begin position="626"/>
        <end position="636"/>
    </location>
</feature>
<evidence type="ECO:0000313" key="16">
    <source>
        <dbReference type="Proteomes" id="UP000469763"/>
    </source>
</evidence>
<evidence type="ECO:0000256" key="5">
    <source>
        <dbReference type="ARBA" id="ARBA00022692"/>
    </source>
</evidence>
<dbReference type="GO" id="GO:0015421">
    <property type="term" value="F:ABC-type oligopeptide transporter activity"/>
    <property type="evidence" value="ECO:0007669"/>
    <property type="project" value="TreeGrafter"/>
</dbReference>
<reference evidence="15 16" key="1">
    <citation type="submission" date="2019-10" db="EMBL/GenBank/DDBJ databases">
        <title>Bifidobacterium from non-human primates.</title>
        <authorList>
            <person name="Modesto M."/>
        </authorList>
    </citation>
    <scope>NUCLEOTIDE SEQUENCE [LARGE SCALE GENOMIC DNA]</scope>
    <source>
        <strain evidence="15 16">TREC</strain>
    </source>
</reference>
<dbReference type="Proteomes" id="UP000469763">
    <property type="component" value="Unassembled WGS sequence"/>
</dbReference>
<dbReference type="GO" id="GO:0016887">
    <property type="term" value="F:ATP hydrolysis activity"/>
    <property type="evidence" value="ECO:0007669"/>
    <property type="project" value="InterPro"/>
</dbReference>
<keyword evidence="2" id="KW-0813">Transport</keyword>
<comment type="similarity">
    <text evidence="10">Belongs to the ABC transporter superfamily. Siderophore-Fe(3+) uptake transporter (SIUT) (TC 3.A.1.21) family.</text>
</comment>
<feature type="region of interest" description="Disordered" evidence="11">
    <location>
        <begin position="618"/>
        <end position="651"/>
    </location>
</feature>
<comment type="subcellular location">
    <subcellularLocation>
        <location evidence="1">Cell inner membrane</location>
        <topology evidence="1">Multi-pass membrane protein</topology>
    </subcellularLocation>
</comment>
<evidence type="ECO:0000256" key="8">
    <source>
        <dbReference type="ARBA" id="ARBA00022989"/>
    </source>
</evidence>
<evidence type="ECO:0000313" key="15">
    <source>
        <dbReference type="EMBL" id="NEG78237.1"/>
    </source>
</evidence>
<dbReference type="PANTHER" id="PTHR43394:SF1">
    <property type="entry name" value="ATP-BINDING CASSETTE SUB-FAMILY B MEMBER 10, MITOCHONDRIAL"/>
    <property type="match status" value="1"/>
</dbReference>
<dbReference type="PROSITE" id="PS50893">
    <property type="entry name" value="ABC_TRANSPORTER_2"/>
    <property type="match status" value="1"/>
</dbReference>
<keyword evidence="6" id="KW-0547">Nucleotide-binding</keyword>
<dbReference type="InterPro" id="IPR039421">
    <property type="entry name" value="Type_1_exporter"/>
</dbReference>
<dbReference type="PROSITE" id="PS00211">
    <property type="entry name" value="ABC_TRANSPORTER_1"/>
    <property type="match status" value="1"/>
</dbReference>
<feature type="domain" description="ABC transporter" evidence="13">
    <location>
        <begin position="376"/>
        <end position="613"/>
    </location>
</feature>
<keyword evidence="5 12" id="KW-0812">Transmembrane</keyword>
<evidence type="ECO:0000256" key="6">
    <source>
        <dbReference type="ARBA" id="ARBA00022741"/>
    </source>
</evidence>
<dbReference type="InterPro" id="IPR003593">
    <property type="entry name" value="AAA+_ATPase"/>
</dbReference>
<dbReference type="PROSITE" id="PS50929">
    <property type="entry name" value="ABC_TM1F"/>
    <property type="match status" value="1"/>
</dbReference>
<keyword evidence="8 12" id="KW-1133">Transmembrane helix</keyword>
<protein>
    <submittedName>
        <fullName evidence="15">ATP-binding cassette domain-containing protein</fullName>
    </submittedName>
</protein>
<evidence type="ECO:0000256" key="10">
    <source>
        <dbReference type="ARBA" id="ARBA00023455"/>
    </source>
</evidence>
<dbReference type="EMBL" id="WHZY01000005">
    <property type="protein sequence ID" value="NEG78237.1"/>
    <property type="molecule type" value="Genomic_DNA"/>
</dbReference>
<dbReference type="CDD" id="cd18548">
    <property type="entry name" value="ABC_6TM_Tm287_like"/>
    <property type="match status" value="1"/>
</dbReference>
<feature type="transmembrane region" description="Helical" evidence="12">
    <location>
        <begin position="256"/>
        <end position="277"/>
    </location>
</feature>
<dbReference type="InterPro" id="IPR036640">
    <property type="entry name" value="ABC1_TM_sf"/>
</dbReference>
<proteinExistence type="inferred from homology"/>
<evidence type="ECO:0000259" key="14">
    <source>
        <dbReference type="PROSITE" id="PS50929"/>
    </source>
</evidence>
<evidence type="ECO:0000256" key="4">
    <source>
        <dbReference type="ARBA" id="ARBA00022519"/>
    </source>
</evidence>
<dbReference type="GO" id="GO:0005886">
    <property type="term" value="C:plasma membrane"/>
    <property type="evidence" value="ECO:0007669"/>
    <property type="project" value="UniProtKB-SubCell"/>
</dbReference>
<evidence type="ECO:0000256" key="2">
    <source>
        <dbReference type="ARBA" id="ARBA00022448"/>
    </source>
</evidence>
<dbReference type="SMART" id="SM00382">
    <property type="entry name" value="AAA"/>
    <property type="match status" value="1"/>
</dbReference>
<dbReference type="InterPro" id="IPR003439">
    <property type="entry name" value="ABC_transporter-like_ATP-bd"/>
</dbReference>
<comment type="caution">
    <text evidence="15">The sequence shown here is derived from an EMBL/GenBank/DDBJ whole genome shotgun (WGS) entry which is preliminary data.</text>
</comment>
<dbReference type="PANTHER" id="PTHR43394">
    <property type="entry name" value="ATP-DEPENDENT PERMEASE MDL1, MITOCHONDRIAL"/>
    <property type="match status" value="1"/>
</dbReference>
<evidence type="ECO:0000256" key="1">
    <source>
        <dbReference type="ARBA" id="ARBA00004429"/>
    </source>
</evidence>